<evidence type="ECO:0000256" key="2">
    <source>
        <dbReference type="ARBA" id="ARBA00022448"/>
    </source>
</evidence>
<feature type="transmembrane region" description="Helical" evidence="10">
    <location>
        <begin position="161"/>
        <end position="189"/>
    </location>
</feature>
<accession>A0A087S1S0</accession>
<dbReference type="GO" id="GO:0015297">
    <property type="term" value="F:antiporter activity"/>
    <property type="evidence" value="ECO:0007669"/>
    <property type="project" value="UniProtKB-KW"/>
</dbReference>
<feature type="transmembrane region" description="Helical" evidence="10">
    <location>
        <begin position="102"/>
        <end position="122"/>
    </location>
</feature>
<feature type="transmembrane region" description="Helical" evidence="10">
    <location>
        <begin position="346"/>
        <end position="370"/>
    </location>
</feature>
<dbReference type="GO" id="GO:0006814">
    <property type="term" value="P:sodium ion transport"/>
    <property type="evidence" value="ECO:0007669"/>
    <property type="project" value="UniProtKB-KW"/>
</dbReference>
<keyword evidence="13" id="KW-1185">Reference proteome</keyword>
<reference evidence="12 13" key="1">
    <citation type="submission" date="2014-06" db="EMBL/GenBank/DDBJ databases">
        <authorList>
            <person name="Ngugi D.K."/>
            <person name="Blom J."/>
            <person name="Alam I."/>
            <person name="Rashid M."/>
            <person name="Baalawi W."/>
            <person name="Zhang G."/>
            <person name="Hikmawan T."/>
            <person name="Guan Y."/>
            <person name="Antunes A."/>
            <person name="Siam R."/>
            <person name="El-Dorry H."/>
            <person name="Bajic V."/>
            <person name="Stingl U."/>
        </authorList>
    </citation>
    <scope>NUCLEOTIDE SEQUENCE [LARGE SCALE GENOMIC DNA]</scope>
    <source>
        <strain evidence="12">SCGC AAA799-P11</strain>
    </source>
</reference>
<comment type="caution">
    <text evidence="12">The sequence shown here is derived from an EMBL/GenBank/DDBJ whole genome shotgun (WGS) entry which is preliminary data.</text>
</comment>
<dbReference type="AlphaFoldDB" id="A0A087S1S0"/>
<keyword evidence="2" id="KW-0813">Transport</keyword>
<dbReference type="Pfam" id="PF00999">
    <property type="entry name" value="Na_H_Exchanger"/>
    <property type="match status" value="1"/>
</dbReference>
<dbReference type="EC" id="3.2.1.20" evidence="12"/>
<dbReference type="EMBL" id="JOSZ01000006">
    <property type="protein sequence ID" value="KFM19674.1"/>
    <property type="molecule type" value="Genomic_DNA"/>
</dbReference>
<evidence type="ECO:0000256" key="6">
    <source>
        <dbReference type="ARBA" id="ARBA00023053"/>
    </source>
</evidence>
<dbReference type="PATRIC" id="fig|1502295.3.peg.652"/>
<dbReference type="PANTHER" id="PTHR43562:SF3">
    <property type="entry name" value="SODIUM ION_PROTON EXCHANGER (EUROFUNG)"/>
    <property type="match status" value="1"/>
</dbReference>
<organism evidence="12 13">
    <name type="scientific">Marine Group I thaumarchaeote SCGC AAA799-P11</name>
    <dbReference type="NCBI Taxonomy" id="1502295"/>
    <lineage>
        <taxon>Archaea</taxon>
        <taxon>Nitrososphaerota</taxon>
        <taxon>Marine Group I</taxon>
    </lineage>
</organism>
<dbReference type="Proteomes" id="UP000029387">
    <property type="component" value="Unassembled WGS sequence"/>
</dbReference>
<keyword evidence="6" id="KW-0915">Sodium</keyword>
<evidence type="ECO:0000313" key="13">
    <source>
        <dbReference type="Proteomes" id="UP000029387"/>
    </source>
</evidence>
<evidence type="ECO:0000256" key="7">
    <source>
        <dbReference type="ARBA" id="ARBA00023065"/>
    </source>
</evidence>
<keyword evidence="9" id="KW-0739">Sodium transport</keyword>
<gene>
    <name evidence="12" type="primary">napA</name>
    <name evidence="12" type="ORF">AAA799P11_00663</name>
</gene>
<dbReference type="GO" id="GO:1902600">
    <property type="term" value="P:proton transmembrane transport"/>
    <property type="evidence" value="ECO:0007669"/>
    <property type="project" value="InterPro"/>
</dbReference>
<sequence length="404" mass="42506">MVSEFDVIPTIIGVLFLVLPALLLGRVCAHFKISEVVGFVFTGIVLGPTALGGIIPIFERPIVELNEVMLALWQISGIIILFSAGLHFTFHDLIKAGPKAAIIGMFGVIVPLITGYFVMLWMGFDWTVAVLVGATLSATSIAVSVVILEELGKEKTKEGNILVNAAVLDDVLGLAILSAVISIVALNTIPTIESIAITTITEIGFWVLILLGAVYLLPKIVHVVSKTHPTTLEARGTRQGAALGSAFGLAAIAASLGLNPIVGAFAAGMGLAGSKLAVQVREFVGRLKVIVAPLFFAVIGAHVDITQISSINWILFAVILGVAVFSKVLGCGIPASILLKSKKRGFLIGYGMVARGEVAFIVAGIGLAFSVLSDEIYSTIVFVILATIFIAPILLRNAFKVDLK</sequence>
<feature type="transmembrane region" description="Helical" evidence="10">
    <location>
        <begin position="195"/>
        <end position="217"/>
    </location>
</feature>
<keyword evidence="4 10" id="KW-0812">Transmembrane</keyword>
<feature type="transmembrane region" description="Helical" evidence="10">
    <location>
        <begin position="376"/>
        <end position="395"/>
    </location>
</feature>
<evidence type="ECO:0000259" key="11">
    <source>
        <dbReference type="Pfam" id="PF00999"/>
    </source>
</evidence>
<feature type="transmembrane region" description="Helical" evidence="10">
    <location>
        <begin position="70"/>
        <end position="90"/>
    </location>
</feature>
<keyword evidence="5 10" id="KW-1133">Transmembrane helix</keyword>
<dbReference type="GO" id="GO:0016020">
    <property type="term" value="C:membrane"/>
    <property type="evidence" value="ECO:0007669"/>
    <property type="project" value="UniProtKB-SubCell"/>
</dbReference>
<feature type="transmembrane region" description="Helical" evidence="10">
    <location>
        <begin position="128"/>
        <end position="149"/>
    </location>
</feature>
<name>A0A087S1S0_9ARCH</name>
<keyword evidence="12" id="KW-0326">Glycosidase</keyword>
<evidence type="ECO:0000256" key="3">
    <source>
        <dbReference type="ARBA" id="ARBA00022449"/>
    </source>
</evidence>
<comment type="subcellular location">
    <subcellularLocation>
        <location evidence="1">Membrane</location>
        <topology evidence="1">Multi-pass membrane protein</topology>
    </subcellularLocation>
</comment>
<feature type="transmembrane region" description="Helical" evidence="10">
    <location>
        <begin position="6"/>
        <end position="24"/>
    </location>
</feature>
<evidence type="ECO:0000256" key="4">
    <source>
        <dbReference type="ARBA" id="ARBA00022692"/>
    </source>
</evidence>
<dbReference type="InterPro" id="IPR006153">
    <property type="entry name" value="Cation/H_exchanger_TM"/>
</dbReference>
<evidence type="ECO:0000256" key="5">
    <source>
        <dbReference type="ARBA" id="ARBA00022989"/>
    </source>
</evidence>
<dbReference type="Gene3D" id="1.20.1530.20">
    <property type="match status" value="1"/>
</dbReference>
<keyword evidence="12" id="KW-0378">Hydrolase</keyword>
<evidence type="ECO:0000256" key="1">
    <source>
        <dbReference type="ARBA" id="ARBA00004141"/>
    </source>
</evidence>
<dbReference type="GO" id="GO:0004558">
    <property type="term" value="F:alpha-1,4-glucosidase activity"/>
    <property type="evidence" value="ECO:0007669"/>
    <property type="project" value="UniProtKB-EC"/>
</dbReference>
<dbReference type="PANTHER" id="PTHR43562">
    <property type="entry name" value="NAPA-TYPE SODIUM/HYDROGEN ANTIPORTER"/>
    <property type="match status" value="1"/>
</dbReference>
<feature type="transmembrane region" description="Helical" evidence="10">
    <location>
        <begin position="36"/>
        <end position="58"/>
    </location>
</feature>
<protein>
    <submittedName>
        <fullName evidence="12">Na antiporter protein</fullName>
        <ecNumber evidence="12">3.2.1.20</ecNumber>
    </submittedName>
</protein>
<dbReference type="InterPro" id="IPR038770">
    <property type="entry name" value="Na+/solute_symporter_sf"/>
</dbReference>
<feature type="transmembrane region" description="Helical" evidence="10">
    <location>
        <begin position="290"/>
        <end position="308"/>
    </location>
</feature>
<keyword evidence="3" id="KW-0050">Antiport</keyword>
<proteinExistence type="predicted"/>
<feature type="domain" description="Cation/H+ exchanger transmembrane" evidence="11">
    <location>
        <begin position="21"/>
        <end position="396"/>
    </location>
</feature>
<evidence type="ECO:0000313" key="12">
    <source>
        <dbReference type="EMBL" id="KFM19674.1"/>
    </source>
</evidence>
<keyword evidence="7" id="KW-0406">Ion transport</keyword>
<evidence type="ECO:0000256" key="8">
    <source>
        <dbReference type="ARBA" id="ARBA00023136"/>
    </source>
</evidence>
<feature type="transmembrane region" description="Helical" evidence="10">
    <location>
        <begin position="314"/>
        <end position="339"/>
    </location>
</feature>
<keyword evidence="8 10" id="KW-0472">Membrane</keyword>
<evidence type="ECO:0000256" key="10">
    <source>
        <dbReference type="SAM" id="Phobius"/>
    </source>
</evidence>
<evidence type="ECO:0000256" key="9">
    <source>
        <dbReference type="ARBA" id="ARBA00023201"/>
    </source>
</evidence>